<protein>
    <submittedName>
        <fullName evidence="4">TPX2 domain-containing protein</fullName>
    </submittedName>
</protein>
<dbReference type="WBParaSite" id="HPLM_0000224001-mRNA-1">
    <property type="protein sequence ID" value="HPLM_0000224001-mRNA-1"/>
    <property type="gene ID" value="HPLM_0000224001"/>
</dbReference>
<reference evidence="4" key="1">
    <citation type="submission" date="2017-02" db="UniProtKB">
        <authorList>
            <consortium name="WormBaseParasite"/>
        </authorList>
    </citation>
    <scope>IDENTIFICATION</scope>
</reference>
<evidence type="ECO:0000313" key="2">
    <source>
        <dbReference type="EMBL" id="VDO13664.1"/>
    </source>
</evidence>
<accession>A0A0N4VY69</accession>
<dbReference type="OrthoDB" id="10631210at2759"/>
<gene>
    <name evidence="2" type="ORF">HPLM_LOCUS2237</name>
</gene>
<dbReference type="EMBL" id="UZAF01004200">
    <property type="protein sequence ID" value="VDO13664.1"/>
    <property type="molecule type" value="Genomic_DNA"/>
</dbReference>
<feature type="compositionally biased region" description="Basic and acidic residues" evidence="1">
    <location>
        <begin position="14"/>
        <end position="42"/>
    </location>
</feature>
<dbReference type="AlphaFoldDB" id="A0A0N4VY69"/>
<evidence type="ECO:0000256" key="1">
    <source>
        <dbReference type="SAM" id="MobiDB-lite"/>
    </source>
</evidence>
<evidence type="ECO:0000313" key="4">
    <source>
        <dbReference type="WBParaSite" id="HPLM_0000224001-mRNA-1"/>
    </source>
</evidence>
<proteinExistence type="predicted"/>
<evidence type="ECO:0000313" key="3">
    <source>
        <dbReference type="Proteomes" id="UP000268014"/>
    </source>
</evidence>
<sequence length="101" mass="11826">MLSFFQEERQRRIEEEWKKHEAEHPVDEERQRAEQDMNERAHLQSQTKRRSAGPAPGAVPIMPGIAQPVTPKERPQPREELPVSVFSHFQNLFSFLVIIIV</sequence>
<reference evidence="2 3" key="2">
    <citation type="submission" date="2018-11" db="EMBL/GenBank/DDBJ databases">
        <authorList>
            <consortium name="Pathogen Informatics"/>
        </authorList>
    </citation>
    <scope>NUCLEOTIDE SEQUENCE [LARGE SCALE GENOMIC DNA]</scope>
    <source>
        <strain evidence="2 3">MHpl1</strain>
    </source>
</reference>
<keyword evidence="3" id="KW-1185">Reference proteome</keyword>
<organism evidence="4">
    <name type="scientific">Haemonchus placei</name>
    <name type="common">Barber's pole worm</name>
    <dbReference type="NCBI Taxonomy" id="6290"/>
    <lineage>
        <taxon>Eukaryota</taxon>
        <taxon>Metazoa</taxon>
        <taxon>Ecdysozoa</taxon>
        <taxon>Nematoda</taxon>
        <taxon>Chromadorea</taxon>
        <taxon>Rhabditida</taxon>
        <taxon>Rhabditina</taxon>
        <taxon>Rhabditomorpha</taxon>
        <taxon>Strongyloidea</taxon>
        <taxon>Trichostrongylidae</taxon>
        <taxon>Haemonchus</taxon>
    </lineage>
</organism>
<name>A0A0N4VY69_HAEPC</name>
<dbReference type="STRING" id="6290.A0A0N4VY69"/>
<feature type="region of interest" description="Disordered" evidence="1">
    <location>
        <begin position="14"/>
        <end position="78"/>
    </location>
</feature>
<dbReference type="Proteomes" id="UP000268014">
    <property type="component" value="Unassembled WGS sequence"/>
</dbReference>